<organism evidence="2 3">
    <name type="scientific">Caedimonas varicaedens</name>
    <dbReference type="NCBI Taxonomy" id="1629334"/>
    <lineage>
        <taxon>Bacteria</taxon>
        <taxon>Pseudomonadati</taxon>
        <taxon>Pseudomonadota</taxon>
        <taxon>Alphaproteobacteria</taxon>
        <taxon>Holosporales</taxon>
        <taxon>Caedimonadaceae</taxon>
        <taxon>Caedimonas</taxon>
    </lineage>
</organism>
<dbReference type="AlphaFoldDB" id="A0A0K8MDS3"/>
<dbReference type="Pfam" id="PF02583">
    <property type="entry name" value="Trns_repr_metal"/>
    <property type="match status" value="1"/>
</dbReference>
<comment type="similarity">
    <text evidence="1">Belongs to the FrmR/RcnR family.</text>
</comment>
<reference evidence="2 3" key="1">
    <citation type="submission" date="2015-03" db="EMBL/GenBank/DDBJ databases">
        <title>Caedibacter varicaedens, whole genome shotgun sequence.</title>
        <authorList>
            <person name="Suzuki H."/>
            <person name="Dapper A.L."/>
            <person name="Gibson A.K."/>
            <person name="Jackson C."/>
            <person name="Lee H."/>
            <person name="Pejaver V.R."/>
            <person name="Doak T."/>
            <person name="Lynch M."/>
        </authorList>
    </citation>
    <scope>NUCLEOTIDE SEQUENCE [LARGE SCALE GENOMIC DNA]</scope>
</reference>
<gene>
    <name evidence="2" type="primary">csoR</name>
    <name evidence="2" type="ORF">Cva_01365</name>
</gene>
<dbReference type="STRING" id="1629334.Cva_01365"/>
<comment type="caution">
    <text evidence="2">The sequence shown here is derived from an EMBL/GenBank/DDBJ whole genome shotgun (WGS) entry which is preliminary data.</text>
</comment>
<dbReference type="OrthoDB" id="9811244at2"/>
<accession>A0A0K8MDS3</accession>
<dbReference type="GO" id="GO:0003677">
    <property type="term" value="F:DNA binding"/>
    <property type="evidence" value="ECO:0007669"/>
    <property type="project" value="InterPro"/>
</dbReference>
<dbReference type="InterPro" id="IPR038390">
    <property type="entry name" value="Metal_Tscrpt_repr_sf"/>
</dbReference>
<dbReference type="PANTHER" id="PTHR33677">
    <property type="entry name" value="TRANSCRIPTIONAL REPRESSOR FRMR-RELATED"/>
    <property type="match status" value="1"/>
</dbReference>
<dbReference type="GO" id="GO:0046872">
    <property type="term" value="F:metal ion binding"/>
    <property type="evidence" value="ECO:0007669"/>
    <property type="project" value="InterPro"/>
</dbReference>
<dbReference type="Proteomes" id="UP000036771">
    <property type="component" value="Unassembled WGS sequence"/>
</dbReference>
<dbReference type="Gene3D" id="1.20.58.1000">
    <property type="entry name" value="Metal-sensitive repressor, helix protomer"/>
    <property type="match status" value="1"/>
</dbReference>
<evidence type="ECO:0000313" key="3">
    <source>
        <dbReference type="Proteomes" id="UP000036771"/>
    </source>
</evidence>
<dbReference type="GO" id="GO:0045892">
    <property type="term" value="P:negative regulation of DNA-templated transcription"/>
    <property type="evidence" value="ECO:0007669"/>
    <property type="project" value="UniProtKB-ARBA"/>
</dbReference>
<dbReference type="EMBL" id="BBVC01000080">
    <property type="protein sequence ID" value="GAO98700.1"/>
    <property type="molecule type" value="Genomic_DNA"/>
</dbReference>
<keyword evidence="3" id="KW-1185">Reference proteome</keyword>
<sequence>MKIQECEHQGHPSHAKHLSRLNRIAGQIAGVQKMIRDQRYCPEILIQLHAARAALRNLEVLILNSHLSHCVLEAFENNNPKKQKQKIEEIQQMIKRFD</sequence>
<protein>
    <submittedName>
        <fullName evidence="2">Copper-sensing transcriptional repressor CsoR</fullName>
    </submittedName>
</protein>
<evidence type="ECO:0000256" key="1">
    <source>
        <dbReference type="ARBA" id="ARBA00005260"/>
    </source>
</evidence>
<dbReference type="PANTHER" id="PTHR33677:SF3">
    <property type="entry name" value="COPPER-SENSING TRANSCRIPTIONAL REPRESSOR RICR"/>
    <property type="match status" value="1"/>
</dbReference>
<dbReference type="CDD" id="cd10148">
    <property type="entry name" value="CsoR-like_DUF156"/>
    <property type="match status" value="1"/>
</dbReference>
<evidence type="ECO:0000313" key="2">
    <source>
        <dbReference type="EMBL" id="GAO98700.1"/>
    </source>
</evidence>
<name>A0A0K8MDS3_9PROT</name>
<proteinExistence type="inferred from homology"/>
<dbReference type="InterPro" id="IPR003735">
    <property type="entry name" value="Metal_Tscrpt_repr"/>
</dbReference>